<keyword evidence="2" id="KW-0472">Membrane</keyword>
<feature type="transmembrane region" description="Helical" evidence="2">
    <location>
        <begin position="248"/>
        <end position="272"/>
    </location>
</feature>
<feature type="region of interest" description="Disordered" evidence="1">
    <location>
        <begin position="422"/>
        <end position="453"/>
    </location>
</feature>
<proteinExistence type="predicted"/>
<dbReference type="Proteomes" id="UP000536179">
    <property type="component" value="Unassembled WGS sequence"/>
</dbReference>
<organism evidence="3 4">
    <name type="scientific">Aporhodopirellula rubra</name>
    <dbReference type="NCBI Taxonomy" id="980271"/>
    <lineage>
        <taxon>Bacteria</taxon>
        <taxon>Pseudomonadati</taxon>
        <taxon>Planctomycetota</taxon>
        <taxon>Planctomycetia</taxon>
        <taxon>Pirellulales</taxon>
        <taxon>Pirellulaceae</taxon>
        <taxon>Aporhodopirellula</taxon>
    </lineage>
</organism>
<feature type="transmembrane region" description="Helical" evidence="2">
    <location>
        <begin position="366"/>
        <end position="386"/>
    </location>
</feature>
<feature type="region of interest" description="Disordered" evidence="1">
    <location>
        <begin position="309"/>
        <end position="360"/>
    </location>
</feature>
<feature type="transmembrane region" description="Helical" evidence="2">
    <location>
        <begin position="32"/>
        <end position="56"/>
    </location>
</feature>
<evidence type="ECO:0000313" key="4">
    <source>
        <dbReference type="Proteomes" id="UP000536179"/>
    </source>
</evidence>
<evidence type="ECO:0000313" key="3">
    <source>
        <dbReference type="EMBL" id="MBB3206682.1"/>
    </source>
</evidence>
<dbReference type="EMBL" id="JACHXU010000007">
    <property type="protein sequence ID" value="MBB3206682.1"/>
    <property type="molecule type" value="Genomic_DNA"/>
</dbReference>
<feature type="compositionally biased region" description="Low complexity" evidence="1">
    <location>
        <begin position="350"/>
        <end position="360"/>
    </location>
</feature>
<keyword evidence="4" id="KW-1185">Reference proteome</keyword>
<evidence type="ECO:0000256" key="2">
    <source>
        <dbReference type="SAM" id="Phobius"/>
    </source>
</evidence>
<dbReference type="AlphaFoldDB" id="A0A7W5DYT2"/>
<feature type="transmembrane region" description="Helical" evidence="2">
    <location>
        <begin position="149"/>
        <end position="168"/>
    </location>
</feature>
<feature type="transmembrane region" description="Helical" evidence="2">
    <location>
        <begin position="215"/>
        <end position="236"/>
    </location>
</feature>
<evidence type="ECO:0000256" key="1">
    <source>
        <dbReference type="SAM" id="MobiDB-lite"/>
    </source>
</evidence>
<feature type="transmembrane region" description="Helical" evidence="2">
    <location>
        <begin position="120"/>
        <end position="143"/>
    </location>
</feature>
<gene>
    <name evidence="3" type="ORF">FHS27_002494</name>
</gene>
<feature type="transmembrane region" description="Helical" evidence="2">
    <location>
        <begin position="469"/>
        <end position="491"/>
    </location>
</feature>
<sequence length="637" mass="71240">MQLDQTHVAIRVRTLSEIGDLSLLMIRRYPHAFFHAFFVGAAFWIIADLLLLGWLPSWFTNQGFFDDEGDVERGRYVFWMMTLVFLQTPIAGVLTTYMLGQAIFEKQPTLRSAVREVRSMFWPLLWTLGVKRLAIPAMIVVAMQWKQDAHVFFDFVMPISFILVAALIRSNRPFIPEMILLERCPIRSKDANAITLKRRSKALHSPMASDLGGRFLTVSLTLTALLACVFFALVWTRGIALGDWSADMFAMLVFFPLSLWLIASLSVVVRLLGYLDARIRLEGWEVELAIRAEAYRQFGEDFMGAPARPVPNRATGMKQPAVSETSATDSSDSKAVPETVAPSANATPTAPVSESSASNVSSPPGMLVWLLFVLSVANGVFFSASATASSADFHFVAAAETPVVVDSAWFDAEEGKIRPIELSDTRDDTDNRDSRWLVKPAKPKPRPATPTKPAVANGSWWNGLSFVNVLGWLLLMCLIGALVGLLMYVFANSSFDFRPDALSQSVVHARTLDEQTKQRIAELPAELRDTNVNPRSELERLMDAGDFDRAIIFLYGHQLLMLDRAGCLRLSRWKTNKQYVRESKQSHVRIGDQLNETVDAFERSYFGKHSLSREQFEGLWQNNLQIEQALSGKGSAS</sequence>
<accession>A0A7W5DYT2</accession>
<name>A0A7W5DYT2_9BACT</name>
<keyword evidence="2" id="KW-0812">Transmembrane</keyword>
<dbReference type="RefSeq" id="WP_184305130.1">
    <property type="nucleotide sequence ID" value="NZ_JACHXU010000007.1"/>
</dbReference>
<evidence type="ECO:0008006" key="5">
    <source>
        <dbReference type="Google" id="ProtNLM"/>
    </source>
</evidence>
<protein>
    <recommendedName>
        <fullName evidence="5">DUF4129 domain-containing protein</fullName>
    </recommendedName>
</protein>
<feature type="transmembrane region" description="Helical" evidence="2">
    <location>
        <begin position="76"/>
        <end position="99"/>
    </location>
</feature>
<keyword evidence="2" id="KW-1133">Transmembrane helix</keyword>
<feature type="compositionally biased region" description="Basic and acidic residues" evidence="1">
    <location>
        <begin position="422"/>
        <end position="436"/>
    </location>
</feature>
<reference evidence="3 4" key="1">
    <citation type="submission" date="2020-08" db="EMBL/GenBank/DDBJ databases">
        <title>Genomic Encyclopedia of Type Strains, Phase III (KMG-III): the genomes of soil and plant-associated and newly described type strains.</title>
        <authorList>
            <person name="Whitman W."/>
        </authorList>
    </citation>
    <scope>NUCLEOTIDE SEQUENCE [LARGE SCALE GENOMIC DNA]</scope>
    <source>
        <strain evidence="3 4">CECT 8075</strain>
    </source>
</reference>
<comment type="caution">
    <text evidence="3">The sequence shown here is derived from an EMBL/GenBank/DDBJ whole genome shotgun (WGS) entry which is preliminary data.</text>
</comment>